<feature type="transmembrane region" description="Helical" evidence="9">
    <location>
        <begin position="30"/>
        <end position="46"/>
    </location>
</feature>
<feature type="domain" description="CN hydrolase" evidence="10">
    <location>
        <begin position="230"/>
        <end position="468"/>
    </location>
</feature>
<keyword evidence="5 9" id="KW-0812">Transmembrane</keyword>
<dbReference type="Pfam" id="PF20154">
    <property type="entry name" value="LNT_N"/>
    <property type="match status" value="1"/>
</dbReference>
<dbReference type="Proteomes" id="UP000254720">
    <property type="component" value="Unassembled WGS sequence"/>
</dbReference>
<proteinExistence type="inferred from homology"/>
<evidence type="ECO:0000256" key="1">
    <source>
        <dbReference type="ARBA" id="ARBA00004651"/>
    </source>
</evidence>
<evidence type="ECO:0000256" key="8">
    <source>
        <dbReference type="ARBA" id="ARBA00023315"/>
    </source>
</evidence>
<dbReference type="UniPathway" id="UPA00666"/>
<dbReference type="PANTHER" id="PTHR38686">
    <property type="entry name" value="APOLIPOPROTEIN N-ACYLTRANSFERASE"/>
    <property type="match status" value="1"/>
</dbReference>
<accession>A0A370GGB2</accession>
<dbReference type="NCBIfam" id="TIGR00546">
    <property type="entry name" value="lnt"/>
    <property type="match status" value="1"/>
</dbReference>
<keyword evidence="11" id="KW-0449">Lipoprotein</keyword>
<evidence type="ECO:0000256" key="3">
    <source>
        <dbReference type="ARBA" id="ARBA00022475"/>
    </source>
</evidence>
<sequence length="518" mass="56858">MKNWLNLLLIDLAALLFGAMLSFAFAPYAVFPFAVVAPAGLLALWLNASPKRAFWLGFVFGLGLFGTGVYWVFHSIHVFGGVPSFPAGLITSGLIGVLALFPALVGYFCNRYFPFTNAKKLIFAFPAIWVFSEWLRSFIFSGFPWLLIGYSQTSSPLKGYAPVLGVYGVSLIVLMTSGLIVNGILQLRQKAYASVYLSLFAITCLWAAGGLLSFIPWTKPTGNPIPVSLVQGDIPQAVKWSPDHLRLSFDRYEKLTEPLWGKNKLIIWPEAAIPLSLQDAAGFIETMDEKARTSGSSLILGIPIQAADNAGYFNAVVTLGHEKQVYLKRRLVPFGEYVPFLELFPHLFNFMNIPLGNTIAGKVKQAPFVIDKVKILVSICYEIAFPELINTQDKMIGLLLTVSNDAWFGESSAQAQHLQMAEMRALELKRPVLFVSNNGITAIINPDGAIEASAPPRAVYVLNGTVQPTTGLTPWMYNGMDPLLVLLLGFIVAAVRENKRAAKQAETRTPIQSSSLKD</sequence>
<dbReference type="GO" id="GO:0042158">
    <property type="term" value="P:lipoprotein biosynthetic process"/>
    <property type="evidence" value="ECO:0007669"/>
    <property type="project" value="UniProtKB-UniRule"/>
</dbReference>
<gene>
    <name evidence="9" type="primary">lnt</name>
    <name evidence="11" type="ORF">C8D86_11229</name>
</gene>
<organism evidence="11 12">
    <name type="scientific">Aquicella lusitana</name>
    <dbReference type="NCBI Taxonomy" id="254246"/>
    <lineage>
        <taxon>Bacteria</taxon>
        <taxon>Pseudomonadati</taxon>
        <taxon>Pseudomonadota</taxon>
        <taxon>Gammaproteobacteria</taxon>
        <taxon>Legionellales</taxon>
        <taxon>Coxiellaceae</taxon>
        <taxon>Aquicella</taxon>
    </lineage>
</organism>
<dbReference type="InterPro" id="IPR045378">
    <property type="entry name" value="LNT_N"/>
</dbReference>
<dbReference type="EMBL" id="QQAX01000012">
    <property type="protein sequence ID" value="RDI42832.1"/>
    <property type="molecule type" value="Genomic_DNA"/>
</dbReference>
<feature type="transmembrane region" description="Helical" evidence="9">
    <location>
        <begin position="7"/>
        <end position="24"/>
    </location>
</feature>
<dbReference type="EC" id="2.3.1.269" evidence="9"/>
<feature type="transmembrane region" description="Helical" evidence="9">
    <location>
        <begin position="53"/>
        <end position="73"/>
    </location>
</feature>
<keyword evidence="3 9" id="KW-1003">Cell membrane</keyword>
<dbReference type="Gene3D" id="3.60.110.10">
    <property type="entry name" value="Carbon-nitrogen hydrolase"/>
    <property type="match status" value="1"/>
</dbReference>
<dbReference type="Pfam" id="PF00795">
    <property type="entry name" value="CN_hydrolase"/>
    <property type="match status" value="1"/>
</dbReference>
<keyword evidence="6 9" id="KW-1133">Transmembrane helix</keyword>
<dbReference type="InterPro" id="IPR004563">
    <property type="entry name" value="Apolipo_AcylTrfase"/>
</dbReference>
<feature type="transmembrane region" description="Helical" evidence="9">
    <location>
        <begin position="160"/>
        <end position="181"/>
    </location>
</feature>
<protein>
    <recommendedName>
        <fullName evidence="9">Apolipoprotein N-acyltransferase</fullName>
        <shortName evidence="9">ALP N-acyltransferase</shortName>
        <ecNumber evidence="9">2.3.1.269</ecNumber>
    </recommendedName>
</protein>
<evidence type="ECO:0000256" key="7">
    <source>
        <dbReference type="ARBA" id="ARBA00023136"/>
    </source>
</evidence>
<comment type="catalytic activity">
    <reaction evidence="9">
        <text>N-terminal S-1,2-diacyl-sn-glyceryl-L-cysteinyl-[lipoprotein] + a glycerophospholipid = N-acyl-S-1,2-diacyl-sn-glyceryl-L-cysteinyl-[lipoprotein] + a 2-acyl-sn-glycero-3-phospholipid + H(+)</text>
        <dbReference type="Rhea" id="RHEA:48228"/>
        <dbReference type="Rhea" id="RHEA-COMP:14681"/>
        <dbReference type="Rhea" id="RHEA-COMP:14684"/>
        <dbReference type="ChEBI" id="CHEBI:15378"/>
        <dbReference type="ChEBI" id="CHEBI:136912"/>
        <dbReference type="ChEBI" id="CHEBI:140656"/>
        <dbReference type="ChEBI" id="CHEBI:140657"/>
        <dbReference type="ChEBI" id="CHEBI:140660"/>
        <dbReference type="EC" id="2.3.1.269"/>
    </reaction>
</comment>
<dbReference type="PROSITE" id="PS50263">
    <property type="entry name" value="CN_HYDROLASE"/>
    <property type="match status" value="1"/>
</dbReference>
<dbReference type="PANTHER" id="PTHR38686:SF1">
    <property type="entry name" value="APOLIPOPROTEIN N-ACYLTRANSFERASE"/>
    <property type="match status" value="1"/>
</dbReference>
<dbReference type="OrthoDB" id="9804277at2"/>
<comment type="subcellular location">
    <subcellularLocation>
        <location evidence="1 9">Cell membrane</location>
        <topology evidence="1 9">Multi-pass membrane protein</topology>
    </subcellularLocation>
</comment>
<comment type="similarity">
    <text evidence="2 9">Belongs to the CN hydrolase family. Apolipoprotein N-acyltransferase subfamily.</text>
</comment>
<feature type="transmembrane region" description="Helical" evidence="9">
    <location>
        <begin position="193"/>
        <end position="217"/>
    </location>
</feature>
<evidence type="ECO:0000256" key="5">
    <source>
        <dbReference type="ARBA" id="ARBA00022692"/>
    </source>
</evidence>
<evidence type="ECO:0000259" key="10">
    <source>
        <dbReference type="PROSITE" id="PS50263"/>
    </source>
</evidence>
<evidence type="ECO:0000313" key="12">
    <source>
        <dbReference type="Proteomes" id="UP000254720"/>
    </source>
</evidence>
<dbReference type="InterPro" id="IPR036526">
    <property type="entry name" value="C-N_Hydrolase_sf"/>
</dbReference>
<evidence type="ECO:0000256" key="2">
    <source>
        <dbReference type="ARBA" id="ARBA00010065"/>
    </source>
</evidence>
<evidence type="ECO:0000313" key="11">
    <source>
        <dbReference type="EMBL" id="RDI42832.1"/>
    </source>
</evidence>
<keyword evidence="7 9" id="KW-0472">Membrane</keyword>
<feature type="transmembrane region" description="Helical" evidence="9">
    <location>
        <begin position="85"/>
        <end position="109"/>
    </location>
</feature>
<dbReference type="GO" id="GO:0016410">
    <property type="term" value="F:N-acyltransferase activity"/>
    <property type="evidence" value="ECO:0007669"/>
    <property type="project" value="UniProtKB-UniRule"/>
</dbReference>
<name>A0A370GGB2_9COXI</name>
<comment type="pathway">
    <text evidence="9">Protein modification; lipoprotein biosynthesis (N-acyl transfer).</text>
</comment>
<keyword evidence="12" id="KW-1185">Reference proteome</keyword>
<dbReference type="RefSeq" id="WP_114834495.1">
    <property type="nucleotide sequence ID" value="NZ_LR699114.1"/>
</dbReference>
<evidence type="ECO:0000256" key="6">
    <source>
        <dbReference type="ARBA" id="ARBA00022989"/>
    </source>
</evidence>
<evidence type="ECO:0000256" key="4">
    <source>
        <dbReference type="ARBA" id="ARBA00022679"/>
    </source>
</evidence>
<dbReference type="CDD" id="cd07571">
    <property type="entry name" value="ALP_N-acyl_transferase"/>
    <property type="match status" value="1"/>
</dbReference>
<keyword evidence="4 9" id="KW-0808">Transferase</keyword>
<dbReference type="SUPFAM" id="SSF56317">
    <property type="entry name" value="Carbon-nitrogen hydrolase"/>
    <property type="match status" value="1"/>
</dbReference>
<dbReference type="AlphaFoldDB" id="A0A370GGB2"/>
<reference evidence="11 12" key="1">
    <citation type="submission" date="2018-07" db="EMBL/GenBank/DDBJ databases">
        <title>Genomic Encyclopedia of Type Strains, Phase IV (KMG-IV): sequencing the most valuable type-strain genomes for metagenomic binning, comparative biology and taxonomic classification.</title>
        <authorList>
            <person name="Goeker M."/>
        </authorList>
    </citation>
    <scope>NUCLEOTIDE SEQUENCE [LARGE SCALE GENOMIC DNA]</scope>
    <source>
        <strain evidence="11 12">DSM 16500</strain>
    </source>
</reference>
<dbReference type="HAMAP" id="MF_01148">
    <property type="entry name" value="Lnt"/>
    <property type="match status" value="1"/>
</dbReference>
<dbReference type="InterPro" id="IPR003010">
    <property type="entry name" value="C-N_Hydrolase"/>
</dbReference>
<comment type="caution">
    <text evidence="11">The sequence shown here is derived from an EMBL/GenBank/DDBJ whole genome shotgun (WGS) entry which is preliminary data.</text>
</comment>
<comment type="function">
    <text evidence="9">Catalyzes the phospholipid dependent N-acylation of the N-terminal cysteine of apolipoprotein, the last step in lipoprotein maturation.</text>
</comment>
<feature type="transmembrane region" description="Helical" evidence="9">
    <location>
        <begin position="121"/>
        <end position="148"/>
    </location>
</feature>
<evidence type="ECO:0000256" key="9">
    <source>
        <dbReference type="HAMAP-Rule" id="MF_01148"/>
    </source>
</evidence>
<keyword evidence="8 9" id="KW-0012">Acyltransferase</keyword>
<dbReference type="GO" id="GO:0005886">
    <property type="term" value="C:plasma membrane"/>
    <property type="evidence" value="ECO:0007669"/>
    <property type="project" value="UniProtKB-SubCell"/>
</dbReference>